<feature type="non-terminal residue" evidence="1">
    <location>
        <position position="111"/>
    </location>
</feature>
<organism evidence="1 2">
    <name type="scientific">Cotesia congregata</name>
    <name type="common">Parasitoid wasp</name>
    <name type="synonym">Apanteles congregatus</name>
    <dbReference type="NCBI Taxonomy" id="51543"/>
    <lineage>
        <taxon>Eukaryota</taxon>
        <taxon>Metazoa</taxon>
        <taxon>Ecdysozoa</taxon>
        <taxon>Arthropoda</taxon>
        <taxon>Hexapoda</taxon>
        <taxon>Insecta</taxon>
        <taxon>Pterygota</taxon>
        <taxon>Neoptera</taxon>
        <taxon>Endopterygota</taxon>
        <taxon>Hymenoptera</taxon>
        <taxon>Apocrita</taxon>
        <taxon>Ichneumonoidea</taxon>
        <taxon>Braconidae</taxon>
        <taxon>Microgastrinae</taxon>
        <taxon>Cotesia</taxon>
    </lineage>
</organism>
<gene>
    <name evidence="1" type="ORF">HICCMSTLAB_LOCUS3607</name>
</gene>
<name>A0A8J2MBY5_COTCN</name>
<dbReference type="Proteomes" id="UP000786811">
    <property type="component" value="Unassembled WGS sequence"/>
</dbReference>
<dbReference type="AlphaFoldDB" id="A0A8J2MBY5"/>
<reference evidence="1" key="1">
    <citation type="submission" date="2021-04" db="EMBL/GenBank/DDBJ databases">
        <authorList>
            <person name="Chebbi M.A.C M."/>
        </authorList>
    </citation>
    <scope>NUCLEOTIDE SEQUENCE</scope>
</reference>
<evidence type="ECO:0000313" key="1">
    <source>
        <dbReference type="EMBL" id="CAG5082606.1"/>
    </source>
</evidence>
<feature type="non-terminal residue" evidence="1">
    <location>
        <position position="1"/>
    </location>
</feature>
<comment type="caution">
    <text evidence="1">The sequence shown here is derived from an EMBL/GenBank/DDBJ whole genome shotgun (WGS) entry which is preliminary data.</text>
</comment>
<evidence type="ECO:0000313" key="2">
    <source>
        <dbReference type="Proteomes" id="UP000786811"/>
    </source>
</evidence>
<sequence>ADWSLVCLLALAGERAPLPPPSCADATPSRSLIRLRNLAESRWQPLPIILLYGRPLTFHVTQDKISTKGFVTTRKTALGLYCTKGGTIFLIMLTFFCTNSSRVSPLICRAP</sequence>
<dbReference type="EMBL" id="CAJNRD030001118">
    <property type="protein sequence ID" value="CAG5082606.1"/>
    <property type="molecule type" value="Genomic_DNA"/>
</dbReference>
<keyword evidence="2" id="KW-1185">Reference proteome</keyword>
<protein>
    <submittedName>
        <fullName evidence="1">Uncharacterized protein</fullName>
    </submittedName>
</protein>
<accession>A0A8J2MBY5</accession>
<proteinExistence type="predicted"/>